<sequence length="187" mass="21414">MQRNKKQLILDGATKSFTLFGYKATTMDQVAKIAKVGKGTIYTYFSTKEELLKAIIEHLALEMREVANKSINPDASFVDNFNAALSRIVEFREKHELTVKLSQEMRELGTPAVGDALQTMEDDICQYIEGRIQKAIDQGQLRKCDPKVTAFLMFKMYINLVSDWKERHGPLSKEEVAQLMNFYFMEG</sequence>
<evidence type="ECO:0000259" key="3">
    <source>
        <dbReference type="PROSITE" id="PS50977"/>
    </source>
</evidence>
<dbReference type="OrthoDB" id="9812484at2"/>
<evidence type="ECO:0000313" key="4">
    <source>
        <dbReference type="EMBL" id="GAE29811.1"/>
    </source>
</evidence>
<dbReference type="Gene3D" id="1.10.10.60">
    <property type="entry name" value="Homeodomain-like"/>
    <property type="match status" value="1"/>
</dbReference>
<dbReference type="InterPro" id="IPR050109">
    <property type="entry name" value="HTH-type_TetR-like_transc_reg"/>
</dbReference>
<dbReference type="PROSITE" id="PS01081">
    <property type="entry name" value="HTH_TETR_1"/>
    <property type="match status" value="1"/>
</dbReference>
<dbReference type="AlphaFoldDB" id="W4QCM6"/>
<dbReference type="InterPro" id="IPR023772">
    <property type="entry name" value="DNA-bd_HTH_TetR-type_CS"/>
</dbReference>
<proteinExistence type="predicted"/>
<dbReference type="Gene3D" id="1.10.357.10">
    <property type="entry name" value="Tetracycline Repressor, domain 2"/>
    <property type="match status" value="1"/>
</dbReference>
<dbReference type="GO" id="GO:0006355">
    <property type="term" value="P:regulation of DNA-templated transcription"/>
    <property type="evidence" value="ECO:0007669"/>
    <property type="project" value="UniProtKB-ARBA"/>
</dbReference>
<dbReference type="PANTHER" id="PTHR30055:SF232">
    <property type="entry name" value="TRANSCRIPTIONAL REGULATOR, TETR FAMILY"/>
    <property type="match status" value="1"/>
</dbReference>
<evidence type="ECO:0000313" key="5">
    <source>
        <dbReference type="Proteomes" id="UP000018895"/>
    </source>
</evidence>
<keyword evidence="5" id="KW-1185">Reference proteome</keyword>
<dbReference type="PANTHER" id="PTHR30055">
    <property type="entry name" value="HTH-TYPE TRANSCRIPTIONAL REGULATOR RUTR"/>
    <property type="match status" value="1"/>
</dbReference>
<organism evidence="4 5">
    <name type="scientific">Halalkalibacter hemicellulosilyticusJCM 9152</name>
    <dbReference type="NCBI Taxonomy" id="1236971"/>
    <lineage>
        <taxon>Bacteria</taxon>
        <taxon>Bacillati</taxon>
        <taxon>Bacillota</taxon>
        <taxon>Bacilli</taxon>
        <taxon>Bacillales</taxon>
        <taxon>Bacillaceae</taxon>
        <taxon>Halalkalibacter</taxon>
    </lineage>
</organism>
<dbReference type="STRING" id="1236971.JCM9152_1196"/>
<dbReference type="InterPro" id="IPR009057">
    <property type="entry name" value="Homeodomain-like_sf"/>
</dbReference>
<gene>
    <name evidence="4" type="ORF">JCM9152_1196</name>
</gene>
<name>W4QCM6_9BACI</name>
<dbReference type="InterPro" id="IPR036271">
    <property type="entry name" value="Tet_transcr_reg_TetR-rel_C_sf"/>
</dbReference>
<dbReference type="Pfam" id="PF17932">
    <property type="entry name" value="TetR_C_24"/>
    <property type="match status" value="1"/>
</dbReference>
<dbReference type="PROSITE" id="PS50977">
    <property type="entry name" value="HTH_TETR_2"/>
    <property type="match status" value="1"/>
</dbReference>
<dbReference type="SUPFAM" id="SSF48498">
    <property type="entry name" value="Tetracyclin repressor-like, C-terminal domain"/>
    <property type="match status" value="1"/>
</dbReference>
<dbReference type="RefSeq" id="WP_035341796.1">
    <property type="nucleotide sequence ID" value="NZ_BAUU01000007.1"/>
</dbReference>
<reference evidence="4" key="1">
    <citation type="journal article" date="2014" name="Genome Announc.">
        <title>Draft Genome Sequences of Three Alkaliphilic Bacillus Strains, Bacillus wakoensis JCM 9140T, Bacillus akibai JCM 9157T, and Bacillus hemicellulosilyticus JCM 9152T.</title>
        <authorList>
            <person name="Yuki M."/>
            <person name="Oshima K."/>
            <person name="Suda W."/>
            <person name="Oshida Y."/>
            <person name="Kitamura K."/>
            <person name="Iida T."/>
            <person name="Hattori M."/>
            <person name="Ohkuma M."/>
        </authorList>
    </citation>
    <scope>NUCLEOTIDE SEQUENCE [LARGE SCALE GENOMIC DNA]</scope>
    <source>
        <strain evidence="4">JCM 9152</strain>
    </source>
</reference>
<dbReference type="Proteomes" id="UP000018895">
    <property type="component" value="Unassembled WGS sequence"/>
</dbReference>
<evidence type="ECO:0000256" key="2">
    <source>
        <dbReference type="PROSITE-ProRule" id="PRU00335"/>
    </source>
</evidence>
<accession>W4QCM6</accession>
<comment type="caution">
    <text evidence="4">The sequence shown here is derived from an EMBL/GenBank/DDBJ whole genome shotgun (WGS) entry which is preliminary data.</text>
</comment>
<evidence type="ECO:0000256" key="1">
    <source>
        <dbReference type="ARBA" id="ARBA00023125"/>
    </source>
</evidence>
<keyword evidence="1 2" id="KW-0238">DNA-binding</keyword>
<feature type="DNA-binding region" description="H-T-H motif" evidence="2">
    <location>
        <begin position="26"/>
        <end position="45"/>
    </location>
</feature>
<dbReference type="GO" id="GO:0003677">
    <property type="term" value="F:DNA binding"/>
    <property type="evidence" value="ECO:0007669"/>
    <property type="project" value="UniProtKB-UniRule"/>
</dbReference>
<dbReference type="SUPFAM" id="SSF46689">
    <property type="entry name" value="Homeodomain-like"/>
    <property type="match status" value="1"/>
</dbReference>
<dbReference type="EMBL" id="BAUU01000007">
    <property type="protein sequence ID" value="GAE29811.1"/>
    <property type="molecule type" value="Genomic_DNA"/>
</dbReference>
<dbReference type="InterPro" id="IPR001647">
    <property type="entry name" value="HTH_TetR"/>
</dbReference>
<dbReference type="Pfam" id="PF00440">
    <property type="entry name" value="TetR_N"/>
    <property type="match status" value="1"/>
</dbReference>
<dbReference type="InterPro" id="IPR041490">
    <property type="entry name" value="KstR2_TetR_C"/>
</dbReference>
<feature type="domain" description="HTH tetR-type" evidence="3">
    <location>
        <begin position="3"/>
        <end position="63"/>
    </location>
</feature>
<protein>
    <submittedName>
        <fullName evidence="4">Transcriptional regulator</fullName>
    </submittedName>
</protein>
<dbReference type="PRINTS" id="PR00455">
    <property type="entry name" value="HTHTETR"/>
</dbReference>